<evidence type="ECO:0000256" key="8">
    <source>
        <dbReference type="RuleBase" id="RU003827"/>
    </source>
</evidence>
<sequence>MGYKNNFIATAVVLLVLLRECVGLSLTVSQEECVYENVEYEYDTVSGNFVVVDHDAFWRSESPGIDFTVTAPGGNVVYTLKASIGDKFQFTAPRRGLYKFCFHNSYAVPETVSFYIHVGHIPSEQNLAKNEHLDPINVRIAQLREALESASAEQKYLKARDARHRNTNESTRRRLIGYTVAEYLTLIFASGAQVYLIRRMFGKSVAYNRV</sequence>
<proteinExistence type="inferred from homology"/>
<evidence type="ECO:0000256" key="7">
    <source>
        <dbReference type="ARBA" id="ARBA00037847"/>
    </source>
</evidence>
<evidence type="ECO:0000256" key="3">
    <source>
        <dbReference type="ARBA" id="ARBA00022692"/>
    </source>
</evidence>
<dbReference type="Pfam" id="PF01105">
    <property type="entry name" value="EMP24_GP25L"/>
    <property type="match status" value="1"/>
</dbReference>
<keyword evidence="6 9" id="KW-0472">Membrane</keyword>
<dbReference type="SUPFAM" id="SSF101576">
    <property type="entry name" value="Supernatant protein factor (SPF), C-terminal domain"/>
    <property type="match status" value="1"/>
</dbReference>
<comment type="subcellular location">
    <subcellularLocation>
        <location evidence="7">Endomembrane system</location>
        <topology evidence="7">Single-pass membrane protein</topology>
    </subcellularLocation>
    <subcellularLocation>
        <location evidence="1 8">Membrane</location>
        <topology evidence="1 8">Single-pass type I membrane protein</topology>
    </subcellularLocation>
</comment>
<name>A0A0C9S1W9_9CONI</name>
<evidence type="ECO:0000259" key="11">
    <source>
        <dbReference type="PROSITE" id="PS50866"/>
    </source>
</evidence>
<feature type="chain" id="PRO_5002202736" evidence="10">
    <location>
        <begin position="24"/>
        <end position="210"/>
    </location>
</feature>
<evidence type="ECO:0000313" key="12">
    <source>
        <dbReference type="EMBL" id="JAG85837.1"/>
    </source>
</evidence>
<dbReference type="InterPro" id="IPR015720">
    <property type="entry name" value="Emp24-like"/>
</dbReference>
<reference evidence="12" key="1">
    <citation type="submission" date="2015-02" db="EMBL/GenBank/DDBJ databases">
        <title>A transcriptome of Wollemia nobilis - a relic of Gondwana.</title>
        <authorList>
            <person name="Chia J.Y."/>
            <person name="Leong Y.S."/>
            <person name="Abdul Karim S."/>
            <person name="Wan Azmi N."/>
            <person name="Hercus R."/>
            <person name="Croft L."/>
        </authorList>
    </citation>
    <scope>NUCLEOTIDE SEQUENCE</scope>
    <source>
        <strain evidence="12">MaeBrown</strain>
        <tissue evidence="12">Leaf</tissue>
    </source>
</reference>
<dbReference type="GO" id="GO:0012505">
    <property type="term" value="C:endomembrane system"/>
    <property type="evidence" value="ECO:0007669"/>
    <property type="project" value="UniProtKB-SubCell"/>
</dbReference>
<evidence type="ECO:0000256" key="6">
    <source>
        <dbReference type="ARBA" id="ARBA00023136"/>
    </source>
</evidence>
<comment type="similarity">
    <text evidence="2 8">Belongs to the EMP24/GP25L family.</text>
</comment>
<feature type="domain" description="GOLD" evidence="11">
    <location>
        <begin position="31"/>
        <end position="118"/>
    </location>
</feature>
<evidence type="ECO:0000256" key="10">
    <source>
        <dbReference type="SAM" id="SignalP"/>
    </source>
</evidence>
<dbReference type="PANTHER" id="PTHR22811">
    <property type="entry name" value="TRANSMEMBRANE EMP24 DOMAIN-CONTAINING PROTEIN"/>
    <property type="match status" value="1"/>
</dbReference>
<evidence type="ECO:0000256" key="5">
    <source>
        <dbReference type="ARBA" id="ARBA00022989"/>
    </source>
</evidence>
<feature type="transmembrane region" description="Helical" evidence="9">
    <location>
        <begin position="175"/>
        <end position="197"/>
    </location>
</feature>
<dbReference type="InterPro" id="IPR009038">
    <property type="entry name" value="GOLD_dom"/>
</dbReference>
<keyword evidence="3 8" id="KW-0812">Transmembrane</keyword>
<evidence type="ECO:0000256" key="9">
    <source>
        <dbReference type="SAM" id="Phobius"/>
    </source>
</evidence>
<dbReference type="AlphaFoldDB" id="A0A0C9S1W9"/>
<keyword evidence="4 10" id="KW-0732">Signal</keyword>
<keyword evidence="5 9" id="KW-1133">Transmembrane helix</keyword>
<evidence type="ECO:0000256" key="1">
    <source>
        <dbReference type="ARBA" id="ARBA00004479"/>
    </source>
</evidence>
<protein>
    <submittedName>
        <fullName evidence="12">TSA: Wollemia nobilis Ref_Wollemi_Transcript_22332_948 transcribed RNA sequence</fullName>
    </submittedName>
</protein>
<dbReference type="EMBL" id="GCHU01022172">
    <property type="protein sequence ID" value="JAG85837.1"/>
    <property type="molecule type" value="Transcribed_RNA"/>
</dbReference>
<dbReference type="PROSITE" id="PS50866">
    <property type="entry name" value="GOLD"/>
    <property type="match status" value="1"/>
</dbReference>
<evidence type="ECO:0000256" key="2">
    <source>
        <dbReference type="ARBA" id="ARBA00007104"/>
    </source>
</evidence>
<organism evidence="12">
    <name type="scientific">Wollemia nobilis</name>
    <dbReference type="NCBI Taxonomy" id="56998"/>
    <lineage>
        <taxon>Eukaryota</taxon>
        <taxon>Viridiplantae</taxon>
        <taxon>Streptophyta</taxon>
        <taxon>Embryophyta</taxon>
        <taxon>Tracheophyta</taxon>
        <taxon>Spermatophyta</taxon>
        <taxon>Pinopsida</taxon>
        <taxon>Pinidae</taxon>
        <taxon>Conifers II</taxon>
        <taxon>Araucariales</taxon>
        <taxon>Araucariaceae</taxon>
        <taxon>Wollemia</taxon>
    </lineage>
</organism>
<feature type="signal peptide" evidence="10">
    <location>
        <begin position="1"/>
        <end position="23"/>
    </location>
</feature>
<evidence type="ECO:0000256" key="4">
    <source>
        <dbReference type="ARBA" id="ARBA00022729"/>
    </source>
</evidence>
<dbReference type="InterPro" id="IPR036598">
    <property type="entry name" value="GOLD_dom_sf"/>
</dbReference>
<accession>A0A0C9S1W9</accession>
<dbReference type="SMART" id="SM01190">
    <property type="entry name" value="EMP24_GP25L"/>
    <property type="match status" value="1"/>
</dbReference>
<dbReference type="GO" id="GO:0016020">
    <property type="term" value="C:membrane"/>
    <property type="evidence" value="ECO:0007669"/>
    <property type="project" value="UniProtKB-SubCell"/>
</dbReference>